<dbReference type="InParanoid" id="A0A409WWR6"/>
<evidence type="ECO:0000259" key="1">
    <source>
        <dbReference type="Pfam" id="PF13391"/>
    </source>
</evidence>
<dbReference type="InterPro" id="IPR003615">
    <property type="entry name" value="HNH_nuc"/>
</dbReference>
<dbReference type="STRING" id="231916.A0A409WWR6"/>
<keyword evidence="3" id="KW-1185">Reference proteome</keyword>
<reference evidence="2 3" key="1">
    <citation type="journal article" date="2018" name="Evol. Lett.">
        <title>Horizontal gene cluster transfer increased hallucinogenic mushroom diversity.</title>
        <authorList>
            <person name="Reynolds H.T."/>
            <person name="Vijayakumar V."/>
            <person name="Gluck-Thaler E."/>
            <person name="Korotkin H.B."/>
            <person name="Matheny P.B."/>
            <person name="Slot J.C."/>
        </authorList>
    </citation>
    <scope>NUCLEOTIDE SEQUENCE [LARGE SCALE GENOMIC DNA]</scope>
    <source>
        <strain evidence="2 3">SRW20</strain>
    </source>
</reference>
<accession>A0A409WWR6</accession>
<dbReference type="Pfam" id="PF13391">
    <property type="entry name" value="HNH_2"/>
    <property type="match status" value="1"/>
</dbReference>
<dbReference type="Proteomes" id="UP000284706">
    <property type="component" value="Unassembled WGS sequence"/>
</dbReference>
<feature type="domain" description="HNH nuclease" evidence="1">
    <location>
        <begin position="117"/>
        <end position="212"/>
    </location>
</feature>
<feature type="non-terminal residue" evidence="2">
    <location>
        <position position="1"/>
    </location>
</feature>
<name>A0A409WWR6_9AGAR</name>
<dbReference type="AlphaFoldDB" id="A0A409WWR6"/>
<sequence>PTPTPTLAEKATSIIADFALLDEHIFTFGGAEIALEKLFNAMLHYAAGAGGEVAQRYVLAAIVASNETNEGKGWVERLPALGITWLTHLLYLFKEKSSEDATPSFRTALLLRDGYECHVTGQQDFSHPSPTLEDVTTLEAAHIIRRDIADFDADQTSLSFKSAATTFDILVNFTCLPVEQLEDLKALIDDPSNGMLLERNAHAGFEALLWCLEKTDVNTYKVQRVSSKGTGLISRLDKDALVVFEDKSSQFLQAPSNSLKRSFPISLPDEKLIAIHAAIAGLMHMSGAGRFFDELFRRYIDDDDSTPLIQWIDLEKAVNLEETRDLLKDLQQIQVSS</sequence>
<organism evidence="2 3">
    <name type="scientific">Gymnopilus dilepis</name>
    <dbReference type="NCBI Taxonomy" id="231916"/>
    <lineage>
        <taxon>Eukaryota</taxon>
        <taxon>Fungi</taxon>
        <taxon>Dikarya</taxon>
        <taxon>Basidiomycota</taxon>
        <taxon>Agaricomycotina</taxon>
        <taxon>Agaricomycetes</taxon>
        <taxon>Agaricomycetidae</taxon>
        <taxon>Agaricales</taxon>
        <taxon>Agaricineae</taxon>
        <taxon>Hymenogastraceae</taxon>
        <taxon>Gymnopilus</taxon>
    </lineage>
</organism>
<protein>
    <recommendedName>
        <fullName evidence="1">HNH nuclease domain-containing protein</fullName>
    </recommendedName>
</protein>
<proteinExistence type="predicted"/>
<comment type="caution">
    <text evidence="2">The sequence shown here is derived from an EMBL/GenBank/DDBJ whole genome shotgun (WGS) entry which is preliminary data.</text>
</comment>
<dbReference type="EMBL" id="NHYE01004677">
    <property type="protein sequence ID" value="PPQ82963.1"/>
    <property type="molecule type" value="Genomic_DNA"/>
</dbReference>
<evidence type="ECO:0000313" key="2">
    <source>
        <dbReference type="EMBL" id="PPQ82963.1"/>
    </source>
</evidence>
<evidence type="ECO:0000313" key="3">
    <source>
        <dbReference type="Proteomes" id="UP000284706"/>
    </source>
</evidence>
<gene>
    <name evidence="2" type="ORF">CVT26_005376</name>
</gene>
<dbReference type="OrthoDB" id="3163863at2759"/>